<evidence type="ECO:0000313" key="1">
    <source>
        <dbReference type="EMBL" id="GAG07105.1"/>
    </source>
</evidence>
<dbReference type="EMBL" id="BARS01020424">
    <property type="protein sequence ID" value="GAG07105.1"/>
    <property type="molecule type" value="Genomic_DNA"/>
</dbReference>
<evidence type="ECO:0008006" key="2">
    <source>
        <dbReference type="Google" id="ProtNLM"/>
    </source>
</evidence>
<name>X0UN72_9ZZZZ</name>
<sequence length="69" mass="7623">VLACLAKSPDDRPQTASALRQKLASCADNATWTEDSRRRWWESHADSLREQPTKISDAATLAVDLGQGR</sequence>
<protein>
    <recommendedName>
        <fullName evidence="2">Serine/threonine protein kinase</fullName>
    </recommendedName>
</protein>
<reference evidence="1" key="1">
    <citation type="journal article" date="2014" name="Front. Microbiol.">
        <title>High frequency of phylogenetically diverse reductive dehalogenase-homologous genes in deep subseafloor sedimentary metagenomes.</title>
        <authorList>
            <person name="Kawai M."/>
            <person name="Futagami T."/>
            <person name="Toyoda A."/>
            <person name="Takaki Y."/>
            <person name="Nishi S."/>
            <person name="Hori S."/>
            <person name="Arai W."/>
            <person name="Tsubouchi T."/>
            <person name="Morono Y."/>
            <person name="Uchiyama I."/>
            <person name="Ito T."/>
            <person name="Fujiyama A."/>
            <person name="Inagaki F."/>
            <person name="Takami H."/>
        </authorList>
    </citation>
    <scope>NUCLEOTIDE SEQUENCE</scope>
    <source>
        <strain evidence="1">Expedition CK06-06</strain>
    </source>
</reference>
<proteinExistence type="predicted"/>
<feature type="non-terminal residue" evidence="1">
    <location>
        <position position="1"/>
    </location>
</feature>
<organism evidence="1">
    <name type="scientific">marine sediment metagenome</name>
    <dbReference type="NCBI Taxonomy" id="412755"/>
    <lineage>
        <taxon>unclassified sequences</taxon>
        <taxon>metagenomes</taxon>
        <taxon>ecological metagenomes</taxon>
    </lineage>
</organism>
<dbReference type="AlphaFoldDB" id="X0UN72"/>
<gene>
    <name evidence="1" type="ORF">S01H1_32934</name>
</gene>
<accession>X0UN72</accession>
<comment type="caution">
    <text evidence="1">The sequence shown here is derived from an EMBL/GenBank/DDBJ whole genome shotgun (WGS) entry which is preliminary data.</text>
</comment>